<keyword evidence="2" id="KW-1133">Transmembrane helix</keyword>
<organism evidence="3 4">
    <name type="scientific">Micromonospora parva</name>
    <dbReference type="NCBI Taxonomy" id="1464048"/>
    <lineage>
        <taxon>Bacteria</taxon>
        <taxon>Bacillati</taxon>
        <taxon>Actinomycetota</taxon>
        <taxon>Actinomycetes</taxon>
        <taxon>Micromonosporales</taxon>
        <taxon>Micromonosporaceae</taxon>
        <taxon>Micromonospora</taxon>
    </lineage>
</organism>
<feature type="transmembrane region" description="Helical" evidence="2">
    <location>
        <begin position="93"/>
        <end position="117"/>
    </location>
</feature>
<dbReference type="RefSeq" id="WP_387222397.1">
    <property type="nucleotide sequence ID" value="NZ_JBIAZM010000013.1"/>
</dbReference>
<evidence type="ECO:0000313" key="3">
    <source>
        <dbReference type="EMBL" id="MFF5203293.1"/>
    </source>
</evidence>
<dbReference type="Proteomes" id="UP001602287">
    <property type="component" value="Unassembled WGS sequence"/>
</dbReference>
<reference evidence="3 4" key="1">
    <citation type="submission" date="2024-10" db="EMBL/GenBank/DDBJ databases">
        <title>The Natural Products Discovery Center: Release of the First 8490 Sequenced Strains for Exploring Actinobacteria Biosynthetic Diversity.</title>
        <authorList>
            <person name="Kalkreuter E."/>
            <person name="Kautsar S.A."/>
            <person name="Yang D."/>
            <person name="Bader C.D."/>
            <person name="Teijaro C.N."/>
            <person name="Fluegel L."/>
            <person name="Davis C.M."/>
            <person name="Simpson J.R."/>
            <person name="Lauterbach L."/>
            <person name="Steele A.D."/>
            <person name="Gui C."/>
            <person name="Meng S."/>
            <person name="Li G."/>
            <person name="Viehrig K."/>
            <person name="Ye F."/>
            <person name="Su P."/>
            <person name="Kiefer A.F."/>
            <person name="Nichols A."/>
            <person name="Cepeda A.J."/>
            <person name="Yan W."/>
            <person name="Fan B."/>
            <person name="Jiang Y."/>
            <person name="Adhikari A."/>
            <person name="Zheng C.-J."/>
            <person name="Schuster L."/>
            <person name="Cowan T.M."/>
            <person name="Smanski M.J."/>
            <person name="Chevrette M.G."/>
            <person name="De Carvalho L.P.S."/>
            <person name="Shen B."/>
        </authorList>
    </citation>
    <scope>NUCLEOTIDE SEQUENCE [LARGE SCALE GENOMIC DNA]</scope>
    <source>
        <strain evidence="3 4">NPDC000140</strain>
    </source>
</reference>
<comment type="caution">
    <text evidence="3">The sequence shown here is derived from an EMBL/GenBank/DDBJ whole genome shotgun (WGS) entry which is preliminary data.</text>
</comment>
<dbReference type="EMBL" id="JBIAZM010000013">
    <property type="protein sequence ID" value="MFF5203293.1"/>
    <property type="molecule type" value="Genomic_DNA"/>
</dbReference>
<feature type="region of interest" description="Disordered" evidence="1">
    <location>
        <begin position="1"/>
        <end position="25"/>
    </location>
</feature>
<name>A0ABW6W3C4_9ACTN</name>
<evidence type="ECO:0000256" key="2">
    <source>
        <dbReference type="SAM" id="Phobius"/>
    </source>
</evidence>
<gene>
    <name evidence="3" type="ORF">ACFY3B_27205</name>
</gene>
<feature type="transmembrane region" description="Helical" evidence="2">
    <location>
        <begin position="68"/>
        <end position="87"/>
    </location>
</feature>
<feature type="transmembrane region" description="Helical" evidence="2">
    <location>
        <begin position="335"/>
        <end position="358"/>
    </location>
</feature>
<keyword evidence="2" id="KW-0472">Membrane</keyword>
<feature type="transmembrane region" description="Helical" evidence="2">
    <location>
        <begin position="191"/>
        <end position="209"/>
    </location>
</feature>
<feature type="transmembrane region" description="Helical" evidence="2">
    <location>
        <begin position="427"/>
        <end position="447"/>
    </location>
</feature>
<evidence type="ECO:0000313" key="4">
    <source>
        <dbReference type="Proteomes" id="UP001602287"/>
    </source>
</evidence>
<feature type="transmembrane region" description="Helical" evidence="2">
    <location>
        <begin position="261"/>
        <end position="283"/>
    </location>
</feature>
<keyword evidence="4" id="KW-1185">Reference proteome</keyword>
<feature type="transmembrane region" description="Helical" evidence="2">
    <location>
        <begin position="158"/>
        <end position="179"/>
    </location>
</feature>
<accession>A0ABW6W3C4</accession>
<dbReference type="InterPro" id="IPR010640">
    <property type="entry name" value="Low_temperature_requirement_A"/>
</dbReference>
<feature type="transmembrane region" description="Helical" evidence="2">
    <location>
        <begin position="402"/>
        <end position="421"/>
    </location>
</feature>
<sequence>MPPVSGGASRPSSPEPAPNTPGASAGTVMPGICHPTWSGCHTLLVVEGAGVRGVQRSAPGSRATRLELFYDLIFVFAFLNVTTVTAGNPTVAGLIRCLVVLALLWWCWTGFAVLGNLVRTDQGIVPLVGFATMAAAFVLALSLPKAFTDRPGGLPGPLVFAAGYFLVRVGETSIFLWLGRRDRDVRRRWRMLALPVVLATSLIVVAALVPQRLFDGTAEGVFRLALWLAALAVEYGAGLALRGTGWTVLSAGHWAERHSQIVLIALGEAIIALGFAPGGSAGLPLTWPALIAAVLGIAVAAALWWAYFDTLALGMEQTLHRTRDPVARAALARDAYTYLHLPVIAGVILFALGLKGLINDEADVSTPNWGVPLPGFDLLALYGGVALYLLALIVLGRKMLAAPRWPTIGGILLLLVLVPVAGSLPELSALTMLAVAAWLAVGAQTIVDAQRRRGVREVALAEQLAVEEDQTRWRGHHL</sequence>
<dbReference type="Pfam" id="PF06772">
    <property type="entry name" value="LtrA"/>
    <property type="match status" value="1"/>
</dbReference>
<protein>
    <submittedName>
        <fullName evidence="3">Low temperature requirement protein A</fullName>
    </submittedName>
</protein>
<keyword evidence="2" id="KW-0812">Transmembrane</keyword>
<dbReference type="PANTHER" id="PTHR36840:SF1">
    <property type="entry name" value="BLL5714 PROTEIN"/>
    <property type="match status" value="1"/>
</dbReference>
<evidence type="ECO:0000256" key="1">
    <source>
        <dbReference type="SAM" id="MobiDB-lite"/>
    </source>
</evidence>
<feature type="transmembrane region" description="Helical" evidence="2">
    <location>
        <begin position="124"/>
        <end position="143"/>
    </location>
</feature>
<feature type="transmembrane region" description="Helical" evidence="2">
    <location>
        <begin position="289"/>
        <end position="314"/>
    </location>
</feature>
<dbReference type="PANTHER" id="PTHR36840">
    <property type="entry name" value="BLL5714 PROTEIN"/>
    <property type="match status" value="1"/>
</dbReference>
<feature type="transmembrane region" description="Helical" evidence="2">
    <location>
        <begin position="221"/>
        <end position="241"/>
    </location>
</feature>
<feature type="transmembrane region" description="Helical" evidence="2">
    <location>
        <begin position="378"/>
        <end position="395"/>
    </location>
</feature>
<proteinExistence type="predicted"/>